<keyword evidence="3" id="KW-1185">Reference proteome</keyword>
<dbReference type="Gene3D" id="1.10.260.130">
    <property type="match status" value="1"/>
</dbReference>
<gene>
    <name evidence="2" type="ORF">HGB38_13515</name>
</gene>
<dbReference type="RefSeq" id="WP_062968045.1">
    <property type="nucleotide sequence ID" value="NZ_JAAXOS010000006.1"/>
</dbReference>
<feature type="signal peptide" evidence="1">
    <location>
        <begin position="1"/>
        <end position="31"/>
    </location>
</feature>
<dbReference type="PANTHER" id="PTHR34853:SF1">
    <property type="entry name" value="LIPASE 5"/>
    <property type="match status" value="1"/>
</dbReference>
<proteinExistence type="predicted"/>
<dbReference type="Pfam" id="PF03583">
    <property type="entry name" value="LIP"/>
    <property type="match status" value="1"/>
</dbReference>
<accession>A0A7X6R3A6</accession>
<evidence type="ECO:0000256" key="1">
    <source>
        <dbReference type="SAM" id="SignalP"/>
    </source>
</evidence>
<dbReference type="AlphaFoldDB" id="A0A7X6R3A6"/>
<dbReference type="InterPro" id="IPR005152">
    <property type="entry name" value="Lipase_secreted"/>
</dbReference>
<keyword evidence="1" id="KW-0732">Signal</keyword>
<dbReference type="GO" id="GO:0016042">
    <property type="term" value="P:lipid catabolic process"/>
    <property type="evidence" value="ECO:0007669"/>
    <property type="project" value="InterPro"/>
</dbReference>
<dbReference type="GO" id="GO:0004806">
    <property type="term" value="F:triacylglycerol lipase activity"/>
    <property type="evidence" value="ECO:0007669"/>
    <property type="project" value="InterPro"/>
</dbReference>
<dbReference type="InterPro" id="IPR029058">
    <property type="entry name" value="AB_hydrolase_fold"/>
</dbReference>
<reference evidence="2 3" key="1">
    <citation type="submission" date="2020-04" db="EMBL/GenBank/DDBJ databases">
        <title>MicrobeNet Type strains.</title>
        <authorList>
            <person name="Nicholson A.C."/>
        </authorList>
    </citation>
    <scope>NUCLEOTIDE SEQUENCE [LARGE SCALE GENOMIC DNA]</scope>
    <source>
        <strain evidence="2 3">DSM 44956</strain>
    </source>
</reference>
<dbReference type="Gene3D" id="3.40.50.1820">
    <property type="entry name" value="alpha/beta hydrolase"/>
    <property type="match status" value="1"/>
</dbReference>
<evidence type="ECO:0000313" key="2">
    <source>
        <dbReference type="EMBL" id="NKY27234.1"/>
    </source>
</evidence>
<evidence type="ECO:0000313" key="3">
    <source>
        <dbReference type="Proteomes" id="UP000540698"/>
    </source>
</evidence>
<dbReference type="PANTHER" id="PTHR34853">
    <property type="match status" value="1"/>
</dbReference>
<name>A0A7X6R3A6_9NOCA</name>
<dbReference type="SUPFAM" id="SSF53474">
    <property type="entry name" value="alpha/beta-Hydrolases"/>
    <property type="match status" value="1"/>
</dbReference>
<organism evidence="2 3">
    <name type="scientific">Nocardia gamkensis</name>
    <dbReference type="NCBI Taxonomy" id="352869"/>
    <lineage>
        <taxon>Bacteria</taxon>
        <taxon>Bacillati</taxon>
        <taxon>Actinomycetota</taxon>
        <taxon>Actinomycetes</taxon>
        <taxon>Mycobacteriales</taxon>
        <taxon>Nocardiaceae</taxon>
        <taxon>Nocardia</taxon>
    </lineage>
</organism>
<sequence>MRIVLCGRYVRLVAALLGVLAVSAVGTPVQANPIEQFLTPSREYSGILPTPLGDPFYTPPPEFENTPPGTVLASRPGGTGLTAFPLHSTELLIRSTDSKDRPVPVVATLLVPRTPWTGPGPRPVLSLNHAIDSLGHRCAPSYELKNPLWAEMWAAQIPLSKGYAVLVPDHQGPRQAYGAGLMAGHAVLDSIRAAVRTPELGLRPDAPTLVTGYSGGAIASGWAAQLAPAYAPELNLVGAAFGGVPADFGMLLSTMNGRNAASGVFLAATLGLAREYPELLDLMNDDGWRLAQIGKDMCMTGEEFGGAVAPIPVQALTHAAAPTELPMVREILAANRLGASAPTVPVFLYHATHDPWVPLAGAEKLYADWCGAGTPVDFQVYLGEHFLVGLSGIPGANSWIDDRFAGRPVAARCTRSG</sequence>
<feature type="chain" id="PRO_5030932046" evidence="1">
    <location>
        <begin position="32"/>
        <end position="417"/>
    </location>
</feature>
<dbReference type="PIRSF" id="PIRSF029171">
    <property type="entry name" value="Esterase_LipA"/>
    <property type="match status" value="1"/>
</dbReference>
<dbReference type="EMBL" id="JAAXOS010000006">
    <property type="protein sequence ID" value="NKY27234.1"/>
    <property type="molecule type" value="Genomic_DNA"/>
</dbReference>
<protein>
    <submittedName>
        <fullName evidence="2">Lipase</fullName>
    </submittedName>
</protein>
<comment type="caution">
    <text evidence="2">The sequence shown here is derived from an EMBL/GenBank/DDBJ whole genome shotgun (WGS) entry which is preliminary data.</text>
</comment>
<dbReference type="Proteomes" id="UP000540698">
    <property type="component" value="Unassembled WGS sequence"/>
</dbReference>